<name>A0A1T0CE07_9GAMM</name>
<dbReference type="OrthoDB" id="9805913at2"/>
<dbReference type="InterPro" id="IPR012893">
    <property type="entry name" value="HipA-like_C"/>
</dbReference>
<dbReference type="STRING" id="470453.B0680_10465"/>
<accession>A0A1T0CE07</accession>
<keyword evidence="7" id="KW-1185">Reference proteome</keyword>
<dbReference type="PANTHER" id="PTHR37419:SF8">
    <property type="entry name" value="TOXIN YJJJ"/>
    <property type="match status" value="1"/>
</dbReference>
<evidence type="ECO:0000313" key="6">
    <source>
        <dbReference type="EMBL" id="OOS20574.1"/>
    </source>
</evidence>
<keyword evidence="3 6" id="KW-0418">Kinase</keyword>
<dbReference type="EMBL" id="MUYU01000036">
    <property type="protein sequence ID" value="OOS20574.1"/>
    <property type="molecule type" value="Genomic_DNA"/>
</dbReference>
<dbReference type="GO" id="GO:0005829">
    <property type="term" value="C:cytosol"/>
    <property type="evidence" value="ECO:0007669"/>
    <property type="project" value="TreeGrafter"/>
</dbReference>
<evidence type="ECO:0000259" key="5">
    <source>
        <dbReference type="Pfam" id="PF13657"/>
    </source>
</evidence>
<dbReference type="Pfam" id="PF07804">
    <property type="entry name" value="HipA_C"/>
    <property type="match status" value="1"/>
</dbReference>
<dbReference type="InterPro" id="IPR017508">
    <property type="entry name" value="HipA_N1"/>
</dbReference>
<dbReference type="PANTHER" id="PTHR37419">
    <property type="entry name" value="SERINE/THREONINE-PROTEIN KINASE TOXIN HIPA"/>
    <property type="match status" value="1"/>
</dbReference>
<dbReference type="Proteomes" id="UP000189800">
    <property type="component" value="Unassembled WGS sequence"/>
</dbReference>
<feature type="domain" description="HipA N-terminal subdomain 1" evidence="5">
    <location>
        <begin position="23"/>
        <end position="122"/>
    </location>
</feature>
<sequence length="424" mass="47843">MISNYQPTRYLSVYRTLLTGEKVLLGELAQSSQGCFFAYHPAYLEQYPNISPFKLSTSTEPQQAPAMPHFNLHGVFADALPDGWGMLLQDRYFASQGINYRMVSMLDRLAFVGNRGIGALSFEPSFDHGFGAEIAHTTMAELGNHAERLFDGLTEEILMALVQAGSSGGARPKSQVYLSQDAKSCRTIPQLGDEAWIVKFTSQNLSLSHDEGVCEAVYLMMAEQSDLQPVQWRLFETNTRRWLGVQRFDYQPQTMGRIHTHSLCGLLDASHRMPSMDYFELIKATKLLCKDRQATQLQFRRAIFNLFAINQDDHTKNWAFLQDEQGQWMPSPAYDITYSPMHHKEHSMAFGRYGKAPSLDVIQSLADLAGFGTWQEAKAAIEQVVGSVSDFRHHAKQLGVRADTITMIAKHLDEIYQQNKGLLV</sequence>
<organism evidence="6 7">
    <name type="scientific">Moraxella pluranimalium</name>
    <dbReference type="NCBI Taxonomy" id="470453"/>
    <lineage>
        <taxon>Bacteria</taxon>
        <taxon>Pseudomonadati</taxon>
        <taxon>Pseudomonadota</taxon>
        <taxon>Gammaproteobacteria</taxon>
        <taxon>Moraxellales</taxon>
        <taxon>Moraxellaceae</taxon>
        <taxon>Moraxella</taxon>
    </lineage>
</organism>
<dbReference type="Pfam" id="PF13657">
    <property type="entry name" value="Couple_hipA"/>
    <property type="match status" value="1"/>
</dbReference>
<evidence type="ECO:0000256" key="3">
    <source>
        <dbReference type="ARBA" id="ARBA00022777"/>
    </source>
</evidence>
<evidence type="ECO:0000256" key="2">
    <source>
        <dbReference type="ARBA" id="ARBA00022679"/>
    </source>
</evidence>
<dbReference type="GO" id="GO:0004674">
    <property type="term" value="F:protein serine/threonine kinase activity"/>
    <property type="evidence" value="ECO:0007669"/>
    <property type="project" value="TreeGrafter"/>
</dbReference>
<evidence type="ECO:0000256" key="1">
    <source>
        <dbReference type="ARBA" id="ARBA00010164"/>
    </source>
</evidence>
<dbReference type="AlphaFoldDB" id="A0A1T0CE07"/>
<dbReference type="InterPro" id="IPR052028">
    <property type="entry name" value="HipA_Ser/Thr_kinase"/>
</dbReference>
<gene>
    <name evidence="6" type="ORF">B0680_10465</name>
</gene>
<dbReference type="Gene3D" id="1.10.1070.20">
    <property type="match status" value="1"/>
</dbReference>
<comment type="caution">
    <text evidence="6">The sequence shown here is derived from an EMBL/GenBank/DDBJ whole genome shotgun (WGS) entry which is preliminary data.</text>
</comment>
<reference evidence="6 7" key="1">
    <citation type="submission" date="2017-02" db="EMBL/GenBank/DDBJ databases">
        <title>Draft genome sequence of Moraxella pluranimalium CCUG 54913T type strain.</title>
        <authorList>
            <person name="Salva-Serra F."/>
            <person name="Engstrom-Jakobsson H."/>
            <person name="Thorell K."/>
            <person name="Jaen-Luchoro D."/>
            <person name="Gonzales-Siles L."/>
            <person name="Karlsson R."/>
            <person name="Yazdan S."/>
            <person name="Boulund F."/>
            <person name="Johnning A."/>
            <person name="Engstrand L."/>
            <person name="Kristiansson E."/>
            <person name="Moore E."/>
        </authorList>
    </citation>
    <scope>NUCLEOTIDE SEQUENCE [LARGE SCALE GENOMIC DNA]</scope>
    <source>
        <strain evidence="6 7">CCUG 54913</strain>
    </source>
</reference>
<evidence type="ECO:0000313" key="7">
    <source>
        <dbReference type="Proteomes" id="UP000189800"/>
    </source>
</evidence>
<dbReference type="RefSeq" id="WP_078255039.1">
    <property type="nucleotide sequence ID" value="NZ_MUYU01000036.1"/>
</dbReference>
<protein>
    <submittedName>
        <fullName evidence="6">Phosphatidylinositol kinase</fullName>
    </submittedName>
</protein>
<comment type="similarity">
    <text evidence="1">Belongs to the HipA Ser/Thr kinase family.</text>
</comment>
<keyword evidence="2" id="KW-0808">Transferase</keyword>
<evidence type="ECO:0000259" key="4">
    <source>
        <dbReference type="Pfam" id="PF07804"/>
    </source>
</evidence>
<proteinExistence type="inferred from homology"/>
<feature type="domain" description="HipA-like C-terminal" evidence="4">
    <location>
        <begin position="166"/>
        <end position="388"/>
    </location>
</feature>